<proteinExistence type="predicted"/>
<dbReference type="InterPro" id="IPR036390">
    <property type="entry name" value="WH_DNA-bd_sf"/>
</dbReference>
<dbReference type="InterPro" id="IPR036388">
    <property type="entry name" value="WH-like_DNA-bd_sf"/>
</dbReference>
<dbReference type="SMART" id="SM00347">
    <property type="entry name" value="HTH_MARR"/>
    <property type="match status" value="1"/>
</dbReference>
<protein>
    <submittedName>
        <fullName evidence="2">MarR family transcriptional regulator</fullName>
    </submittedName>
</protein>
<comment type="caution">
    <text evidence="2">The sequence shown here is derived from an EMBL/GenBank/DDBJ whole genome shotgun (WGS) entry which is preliminary data.</text>
</comment>
<dbReference type="InterPro" id="IPR039422">
    <property type="entry name" value="MarR/SlyA-like"/>
</dbReference>
<feature type="domain" description="HTH marR-type" evidence="1">
    <location>
        <begin position="1"/>
        <end position="136"/>
    </location>
</feature>
<evidence type="ECO:0000313" key="3">
    <source>
        <dbReference type="Proteomes" id="UP000252770"/>
    </source>
</evidence>
<dbReference type="SUPFAM" id="SSF46785">
    <property type="entry name" value="Winged helix' DNA-binding domain"/>
    <property type="match status" value="1"/>
</dbReference>
<organism evidence="2 3">
    <name type="scientific">Desertihabitans brevis</name>
    <dbReference type="NCBI Taxonomy" id="2268447"/>
    <lineage>
        <taxon>Bacteria</taxon>
        <taxon>Bacillati</taxon>
        <taxon>Actinomycetota</taxon>
        <taxon>Actinomycetes</taxon>
        <taxon>Propionibacteriales</taxon>
        <taxon>Propionibacteriaceae</taxon>
        <taxon>Desertihabitans</taxon>
    </lineage>
</organism>
<dbReference type="PANTHER" id="PTHR33164:SF99">
    <property type="entry name" value="MARR FAMILY REGULATORY PROTEIN"/>
    <property type="match status" value="1"/>
</dbReference>
<reference evidence="2 3" key="1">
    <citation type="submission" date="2018-07" db="EMBL/GenBank/DDBJ databases">
        <title>Desertimonas flava gen. nov. sp. nov.</title>
        <authorList>
            <person name="Liu S."/>
        </authorList>
    </citation>
    <scope>NUCLEOTIDE SEQUENCE [LARGE SCALE GENOMIC DNA]</scope>
    <source>
        <strain evidence="2 3">16Sb5-5</strain>
    </source>
</reference>
<dbReference type="InterPro" id="IPR000835">
    <property type="entry name" value="HTH_MarR-typ"/>
</dbReference>
<dbReference type="GO" id="GO:0003700">
    <property type="term" value="F:DNA-binding transcription factor activity"/>
    <property type="evidence" value="ECO:0007669"/>
    <property type="project" value="InterPro"/>
</dbReference>
<evidence type="ECO:0000313" key="2">
    <source>
        <dbReference type="EMBL" id="RCK70469.1"/>
    </source>
</evidence>
<dbReference type="Pfam" id="PF01047">
    <property type="entry name" value="MarR"/>
    <property type="match status" value="1"/>
</dbReference>
<dbReference type="AlphaFoldDB" id="A0A367YY61"/>
<name>A0A367YY61_9ACTN</name>
<sequence length="143" mass="16200">MATWRALDRVLTRLPRALEAQLERDAGLGYMEYYVLAGLSDQPGRTIRISRLAELAHCELSRLSHLISRLERRGLVRREPDPDDRRSTRAVLTEEGHRLLVAVAPAHVALVRRLVFDDLSPAGQRMLREAADRIVTRLDEVGA</sequence>
<evidence type="ECO:0000259" key="1">
    <source>
        <dbReference type="PROSITE" id="PS50995"/>
    </source>
</evidence>
<keyword evidence="3" id="KW-1185">Reference proteome</keyword>
<dbReference type="PANTHER" id="PTHR33164">
    <property type="entry name" value="TRANSCRIPTIONAL REGULATOR, MARR FAMILY"/>
    <property type="match status" value="1"/>
</dbReference>
<accession>A0A367YY61</accession>
<dbReference type="GO" id="GO:0006950">
    <property type="term" value="P:response to stress"/>
    <property type="evidence" value="ECO:0007669"/>
    <property type="project" value="TreeGrafter"/>
</dbReference>
<dbReference type="EMBL" id="QOUI01000003">
    <property type="protein sequence ID" value="RCK70469.1"/>
    <property type="molecule type" value="Genomic_DNA"/>
</dbReference>
<dbReference type="PROSITE" id="PS50995">
    <property type="entry name" value="HTH_MARR_2"/>
    <property type="match status" value="1"/>
</dbReference>
<dbReference type="Proteomes" id="UP000252770">
    <property type="component" value="Unassembled WGS sequence"/>
</dbReference>
<gene>
    <name evidence="2" type="ORF">DT076_06230</name>
</gene>
<dbReference type="Gene3D" id="1.10.10.10">
    <property type="entry name" value="Winged helix-like DNA-binding domain superfamily/Winged helix DNA-binding domain"/>
    <property type="match status" value="1"/>
</dbReference>
<dbReference type="PRINTS" id="PR00598">
    <property type="entry name" value="HTHMARR"/>
</dbReference>